<keyword evidence="3" id="KW-1185">Reference proteome</keyword>
<proteinExistence type="predicted"/>
<dbReference type="Proteomes" id="UP001492380">
    <property type="component" value="Unassembled WGS sequence"/>
</dbReference>
<feature type="region of interest" description="Disordered" evidence="1">
    <location>
        <begin position="64"/>
        <end position="89"/>
    </location>
</feature>
<organism evidence="2 3">
    <name type="scientific">Phyllosticta capitalensis</name>
    <dbReference type="NCBI Taxonomy" id="121624"/>
    <lineage>
        <taxon>Eukaryota</taxon>
        <taxon>Fungi</taxon>
        <taxon>Dikarya</taxon>
        <taxon>Ascomycota</taxon>
        <taxon>Pezizomycotina</taxon>
        <taxon>Dothideomycetes</taxon>
        <taxon>Dothideomycetes incertae sedis</taxon>
        <taxon>Botryosphaeriales</taxon>
        <taxon>Phyllostictaceae</taxon>
        <taxon>Phyllosticta</taxon>
    </lineage>
</organism>
<evidence type="ECO:0000313" key="2">
    <source>
        <dbReference type="EMBL" id="KAK8246456.1"/>
    </source>
</evidence>
<accession>A0ABR1Z354</accession>
<evidence type="ECO:0000313" key="3">
    <source>
        <dbReference type="Proteomes" id="UP001492380"/>
    </source>
</evidence>
<sequence>MPASSASNYDLLCDQLVFACRGTAPVKVYKAVAKKYPNGMTKNFFEGDIIDLNSAVPDQVTFNKSKQDISEPETNGPVTRSKVKKGSGPLIVACPSRPTKGYSPILKPSSPGGESVISYMSLDDTSNAESSRRDSGVGIGLNEPTRERKNSTHGPLLYIGSSPDYNKEAMKARRSRSISLSQTANARNRSSSSAGSGPKRLKLRMSMERSSSPCTFLFRPDTRTGRLAIGLDTSSAEVEPGTTTGKKRSSPSNDEGREAKRTRLEVVDLTISEDETDAHKASSSTSPLSDINEGALALLEFHYQKPRSDLSSSSVINSDTPFMPSSPPVPQHSIATAAPAPIAATTNSVHLVLEATATSWTLRPFTTAAKAIARCQEHPVPVNHKKNKHRQRRDKALAVGEPIDVGNGTLLYVHDAAHNSVMSSLLGIGVTESGGTWGRKVGRRNVLGPECEKMSTWVEQGGFGDSVANVLPDVDAGIGAVPCLWFKIKKAVETMKRDEAERKAAEFEMQEQGNDVEMADAE</sequence>
<evidence type="ECO:0000256" key="1">
    <source>
        <dbReference type="SAM" id="MobiDB-lite"/>
    </source>
</evidence>
<gene>
    <name evidence="2" type="ORF">HDK90DRAFT_529774</name>
</gene>
<name>A0ABR1Z354_9PEZI</name>
<feature type="region of interest" description="Disordered" evidence="1">
    <location>
        <begin position="123"/>
        <end position="262"/>
    </location>
</feature>
<protein>
    <submittedName>
        <fullName evidence="2">Uncharacterized protein</fullName>
    </submittedName>
</protein>
<feature type="compositionally biased region" description="Low complexity" evidence="1">
    <location>
        <begin position="184"/>
        <end position="197"/>
    </location>
</feature>
<reference evidence="2 3" key="1">
    <citation type="submission" date="2024-04" db="EMBL/GenBank/DDBJ databases">
        <title>Phyllosticta paracitricarpa is synonymous to the EU quarantine fungus P. citricarpa based on phylogenomic analyses.</title>
        <authorList>
            <consortium name="Lawrence Berkeley National Laboratory"/>
            <person name="Van Ingen-Buijs V.A."/>
            <person name="Van Westerhoven A.C."/>
            <person name="Haridas S."/>
            <person name="Skiadas P."/>
            <person name="Martin F."/>
            <person name="Groenewald J.Z."/>
            <person name="Crous P.W."/>
            <person name="Seidl M.F."/>
        </authorList>
    </citation>
    <scope>NUCLEOTIDE SEQUENCE [LARGE SCALE GENOMIC DNA]</scope>
    <source>
        <strain evidence="2 3">CBS 123374</strain>
    </source>
</reference>
<feature type="compositionally biased region" description="Polar residues" evidence="1">
    <location>
        <begin position="232"/>
        <end position="244"/>
    </location>
</feature>
<comment type="caution">
    <text evidence="2">The sequence shown here is derived from an EMBL/GenBank/DDBJ whole genome shotgun (WGS) entry which is preliminary data.</text>
</comment>
<dbReference type="EMBL" id="JBBWRZ010000001">
    <property type="protein sequence ID" value="KAK8246456.1"/>
    <property type="molecule type" value="Genomic_DNA"/>
</dbReference>